<evidence type="ECO:0000256" key="2">
    <source>
        <dbReference type="ARBA" id="ARBA00022692"/>
    </source>
</evidence>
<keyword evidence="2 5" id="KW-0812">Transmembrane</keyword>
<feature type="chain" id="PRO_5034858817" description="Ig-like domain-containing protein" evidence="6">
    <location>
        <begin position="40"/>
        <end position="319"/>
    </location>
</feature>
<keyword evidence="6" id="KW-0732">Signal</keyword>
<sequence>MKVCRNQSTDSQIYWPDFHQLTHLLILLLFSGTPDLSAASNVVSGEEGGNVTVQCFYSDKFKDTERKWCRSGDLHSCQTAQDIEPSLGAALQINDTNDGIYTVTLTGLKKTDAGWYWCMAGEVQVPVHINVDSRQSITDANTRPFTFTTAQSFTSSNSFDVHNHNSGATLVPTPSKLPESTSIQTEKTDQTSTTSPKQFHSTTQSSSYPTTTENSKNDPSHSSSTDRTTLTSRSTTPHVGSNSTVTLSSKNLTCEPKTTYESRYDCIWVIAQVCGALLILMLPVISWKLWSWHSKTPVIIIIIFLLYEADYYIIHLTVQ</sequence>
<dbReference type="Gene3D" id="2.60.40.10">
    <property type="entry name" value="Immunoglobulins"/>
    <property type="match status" value="1"/>
</dbReference>
<evidence type="ECO:0000313" key="8">
    <source>
        <dbReference type="Ensembl" id="ENSCCRP00015080161.1"/>
    </source>
</evidence>
<evidence type="ECO:0000256" key="3">
    <source>
        <dbReference type="ARBA" id="ARBA00023136"/>
    </source>
</evidence>
<dbReference type="InterPro" id="IPR007110">
    <property type="entry name" value="Ig-like_dom"/>
</dbReference>
<dbReference type="InterPro" id="IPR013106">
    <property type="entry name" value="Ig_V-set"/>
</dbReference>
<dbReference type="PANTHER" id="PTHR11860:SF111">
    <property type="entry name" value="IMMUNOGLOBULIN SUBTYPE DOMAIN-CONTAINING PROTEIN"/>
    <property type="match status" value="1"/>
</dbReference>
<feature type="signal peptide" evidence="6">
    <location>
        <begin position="1"/>
        <end position="39"/>
    </location>
</feature>
<evidence type="ECO:0000256" key="5">
    <source>
        <dbReference type="SAM" id="Phobius"/>
    </source>
</evidence>
<dbReference type="InterPro" id="IPR003599">
    <property type="entry name" value="Ig_sub"/>
</dbReference>
<evidence type="ECO:0000256" key="4">
    <source>
        <dbReference type="SAM" id="MobiDB-lite"/>
    </source>
</evidence>
<feature type="transmembrane region" description="Helical" evidence="5">
    <location>
        <begin position="267"/>
        <end position="285"/>
    </location>
</feature>
<evidence type="ECO:0000256" key="1">
    <source>
        <dbReference type="ARBA" id="ARBA00004370"/>
    </source>
</evidence>
<dbReference type="AlphaFoldDB" id="A0A8C1XCZ3"/>
<feature type="compositionally biased region" description="Polar residues" evidence="4">
    <location>
        <begin position="178"/>
        <end position="200"/>
    </location>
</feature>
<evidence type="ECO:0000259" key="7">
    <source>
        <dbReference type="PROSITE" id="PS50835"/>
    </source>
</evidence>
<feature type="domain" description="Ig-like" evidence="7">
    <location>
        <begin position="34"/>
        <end position="138"/>
    </location>
</feature>
<dbReference type="PROSITE" id="PS50835">
    <property type="entry name" value="IG_LIKE"/>
    <property type="match status" value="1"/>
</dbReference>
<dbReference type="InterPro" id="IPR036179">
    <property type="entry name" value="Ig-like_dom_sf"/>
</dbReference>
<dbReference type="InterPro" id="IPR050671">
    <property type="entry name" value="CD300_family_receptors"/>
</dbReference>
<keyword evidence="5" id="KW-1133">Transmembrane helix</keyword>
<dbReference type="GO" id="GO:0004888">
    <property type="term" value="F:transmembrane signaling receptor activity"/>
    <property type="evidence" value="ECO:0007669"/>
    <property type="project" value="TreeGrafter"/>
</dbReference>
<dbReference type="Pfam" id="PF07686">
    <property type="entry name" value="V-set"/>
    <property type="match status" value="1"/>
</dbReference>
<feature type="compositionally biased region" description="Low complexity" evidence="4">
    <location>
        <begin position="201"/>
        <end position="212"/>
    </location>
</feature>
<dbReference type="GO" id="GO:0005886">
    <property type="term" value="C:plasma membrane"/>
    <property type="evidence" value="ECO:0007669"/>
    <property type="project" value="TreeGrafter"/>
</dbReference>
<organism evidence="8 9">
    <name type="scientific">Cyprinus carpio</name>
    <name type="common">Common carp</name>
    <dbReference type="NCBI Taxonomy" id="7962"/>
    <lineage>
        <taxon>Eukaryota</taxon>
        <taxon>Metazoa</taxon>
        <taxon>Chordata</taxon>
        <taxon>Craniata</taxon>
        <taxon>Vertebrata</taxon>
        <taxon>Euteleostomi</taxon>
        <taxon>Actinopterygii</taxon>
        <taxon>Neopterygii</taxon>
        <taxon>Teleostei</taxon>
        <taxon>Ostariophysi</taxon>
        <taxon>Cypriniformes</taxon>
        <taxon>Cyprinidae</taxon>
        <taxon>Cyprininae</taxon>
        <taxon>Cyprinus</taxon>
    </lineage>
</organism>
<protein>
    <recommendedName>
        <fullName evidence="7">Ig-like domain-containing protein</fullName>
    </recommendedName>
</protein>
<reference evidence="8" key="1">
    <citation type="submission" date="2025-08" db="UniProtKB">
        <authorList>
            <consortium name="Ensembl"/>
        </authorList>
    </citation>
    <scope>IDENTIFICATION</scope>
</reference>
<keyword evidence="3 5" id="KW-0472">Membrane</keyword>
<evidence type="ECO:0000256" key="6">
    <source>
        <dbReference type="SAM" id="SignalP"/>
    </source>
</evidence>
<dbReference type="CDD" id="cd05716">
    <property type="entry name" value="IgV_pIgR_like"/>
    <property type="match status" value="1"/>
</dbReference>
<accession>A0A8C1XCZ3</accession>
<dbReference type="PANTHER" id="PTHR11860">
    <property type="entry name" value="POLYMERIC-IMMUNOGLOBULIN RECEPTOR"/>
    <property type="match status" value="1"/>
</dbReference>
<proteinExistence type="predicted"/>
<dbReference type="Proteomes" id="UP000694700">
    <property type="component" value="Unplaced"/>
</dbReference>
<feature type="region of interest" description="Disordered" evidence="4">
    <location>
        <begin position="164"/>
        <end position="246"/>
    </location>
</feature>
<comment type="subcellular location">
    <subcellularLocation>
        <location evidence="1">Membrane</location>
    </subcellularLocation>
</comment>
<feature type="compositionally biased region" description="Polar residues" evidence="4">
    <location>
        <begin position="237"/>
        <end position="246"/>
    </location>
</feature>
<name>A0A8C1XCZ3_CYPCA</name>
<feature type="transmembrane region" description="Helical" evidence="5">
    <location>
        <begin position="297"/>
        <end position="314"/>
    </location>
</feature>
<dbReference type="SUPFAM" id="SSF48726">
    <property type="entry name" value="Immunoglobulin"/>
    <property type="match status" value="1"/>
</dbReference>
<dbReference type="Ensembl" id="ENSCCRT00015082787.1">
    <property type="protein sequence ID" value="ENSCCRP00015080161.1"/>
    <property type="gene ID" value="ENSCCRG00015032427.1"/>
</dbReference>
<evidence type="ECO:0000313" key="9">
    <source>
        <dbReference type="Proteomes" id="UP000694700"/>
    </source>
</evidence>
<dbReference type="SMART" id="SM00409">
    <property type="entry name" value="IG"/>
    <property type="match status" value="1"/>
</dbReference>
<dbReference type="InterPro" id="IPR013783">
    <property type="entry name" value="Ig-like_fold"/>
</dbReference>
<feature type="compositionally biased region" description="Low complexity" evidence="4">
    <location>
        <begin position="220"/>
        <end position="236"/>
    </location>
</feature>